<dbReference type="OrthoDB" id="10321046at2759"/>
<dbReference type="WBParaSite" id="HCON_00037720-00001">
    <property type="protein sequence ID" value="HCON_00037720-00001"/>
    <property type="gene ID" value="HCON_00037720"/>
</dbReference>
<accession>A0A7I4Y1Z2</accession>
<feature type="compositionally biased region" description="Basic and acidic residues" evidence="1">
    <location>
        <begin position="264"/>
        <end position="279"/>
    </location>
</feature>
<name>A0A7I4Y1Z2_HAECO</name>
<evidence type="ECO:0000313" key="3">
    <source>
        <dbReference type="WBParaSite" id="HCON_00037720-00001"/>
    </source>
</evidence>
<organism evidence="2 3">
    <name type="scientific">Haemonchus contortus</name>
    <name type="common">Barber pole worm</name>
    <dbReference type="NCBI Taxonomy" id="6289"/>
    <lineage>
        <taxon>Eukaryota</taxon>
        <taxon>Metazoa</taxon>
        <taxon>Ecdysozoa</taxon>
        <taxon>Nematoda</taxon>
        <taxon>Chromadorea</taxon>
        <taxon>Rhabditida</taxon>
        <taxon>Rhabditina</taxon>
        <taxon>Rhabditomorpha</taxon>
        <taxon>Strongyloidea</taxon>
        <taxon>Trichostrongylidae</taxon>
        <taxon>Haemonchus</taxon>
    </lineage>
</organism>
<dbReference type="OMA" id="AMENTAN"/>
<reference evidence="3" key="1">
    <citation type="submission" date="2020-12" db="UniProtKB">
        <authorList>
            <consortium name="WormBaseParasite"/>
        </authorList>
    </citation>
    <scope>IDENTIFICATION</scope>
    <source>
        <strain evidence="3">MHco3</strain>
    </source>
</reference>
<dbReference type="Proteomes" id="UP000025227">
    <property type="component" value="Unplaced"/>
</dbReference>
<evidence type="ECO:0000256" key="1">
    <source>
        <dbReference type="SAM" id="MobiDB-lite"/>
    </source>
</evidence>
<keyword evidence="2" id="KW-1185">Reference proteome</keyword>
<dbReference type="AlphaFoldDB" id="A0A7I4Y1Z2"/>
<feature type="region of interest" description="Disordered" evidence="1">
    <location>
        <begin position="241"/>
        <end position="291"/>
    </location>
</feature>
<sequence length="291" mass="32297">MVSPSSDKDDQNKGGSYKTPFSYVAIRLMTKTFLLFLPLHCWAIYSSCPYCPQYPVVYQSALPAATWSASPTTVIYRTPRYRVVSVQEPVESEQVNEAIEMDEELKSADVKVNHLAGASDEYDPFGPVRQGYGLQPPHATFRSGKLNHLHHPITSLKTEMLTKGFGGGDSYYAGAASPKEMIGQKGGYGEAQMPAMENTANTGMLQNSQEPSNLKWLEKEIVSQPQFGVEKQTKITQQMGAIEKEEKIGKSDAQSADGEQEFIPIEKDRSHSPESEHLHSNPQQYGRGKLF</sequence>
<protein>
    <submittedName>
        <fullName evidence="3">Uncharacterized protein</fullName>
    </submittedName>
</protein>
<evidence type="ECO:0000313" key="2">
    <source>
        <dbReference type="Proteomes" id="UP000025227"/>
    </source>
</evidence>
<proteinExistence type="predicted"/>